<protein>
    <submittedName>
        <fullName evidence="1">Uncharacterized protein</fullName>
    </submittedName>
</protein>
<dbReference type="AlphaFoldDB" id="A0A061S3Q3"/>
<dbReference type="EMBL" id="GBEZ01007970">
    <property type="protein sequence ID" value="JAC77530.1"/>
    <property type="molecule type" value="Transcribed_RNA"/>
</dbReference>
<reference evidence="1" key="1">
    <citation type="submission" date="2014-05" db="EMBL/GenBank/DDBJ databases">
        <title>The transcriptome of the halophilic microalga Tetraselmis sp. GSL018 isolated from the Great Salt Lake, Utah.</title>
        <authorList>
            <person name="Jinkerson R.E."/>
            <person name="D'Adamo S."/>
            <person name="Posewitz M.C."/>
        </authorList>
    </citation>
    <scope>NUCLEOTIDE SEQUENCE</scope>
    <source>
        <strain evidence="1">GSL018</strain>
    </source>
</reference>
<feature type="non-terminal residue" evidence="1">
    <location>
        <position position="1"/>
    </location>
</feature>
<proteinExistence type="predicted"/>
<sequence length="71" mass="8049">KSYSKSTGLSGIDWRIRKAQLEDLDELVELQVAARTEDFWTRKSLKEELENEFSCVLLGETADCAPRDGSL</sequence>
<accession>A0A061S3Q3</accession>
<gene>
    <name evidence="1" type="ORF">TSPGSL018_17441</name>
</gene>
<evidence type="ECO:0000313" key="1">
    <source>
        <dbReference type="EMBL" id="JAC77530.1"/>
    </source>
</evidence>
<organism evidence="1">
    <name type="scientific">Tetraselmis sp. GSL018</name>
    <dbReference type="NCBI Taxonomy" id="582737"/>
    <lineage>
        <taxon>Eukaryota</taxon>
        <taxon>Viridiplantae</taxon>
        <taxon>Chlorophyta</taxon>
        <taxon>core chlorophytes</taxon>
        <taxon>Chlorodendrophyceae</taxon>
        <taxon>Chlorodendrales</taxon>
        <taxon>Chlorodendraceae</taxon>
        <taxon>Tetraselmis</taxon>
    </lineage>
</organism>
<feature type="non-terminal residue" evidence="1">
    <location>
        <position position="71"/>
    </location>
</feature>
<name>A0A061S3Q3_9CHLO</name>